<accession>A0A0N8PPA2</accession>
<dbReference type="PROSITE" id="PS51257">
    <property type="entry name" value="PROKAR_LIPOPROTEIN"/>
    <property type="match status" value="1"/>
</dbReference>
<evidence type="ECO:0000313" key="1">
    <source>
        <dbReference type="EMBL" id="KPV43757.1"/>
    </source>
</evidence>
<keyword evidence="2" id="KW-1185">Reference proteome</keyword>
<dbReference type="RefSeq" id="WP_054969056.1">
    <property type="nucleotide sequence ID" value="NZ_LJCO01000045.1"/>
</dbReference>
<gene>
    <name evidence="1" type="ORF">AN477_10200</name>
</gene>
<organism evidence="1 2">
    <name type="scientific">Alicyclobacillus ferrooxydans</name>
    <dbReference type="NCBI Taxonomy" id="471514"/>
    <lineage>
        <taxon>Bacteria</taxon>
        <taxon>Bacillati</taxon>
        <taxon>Bacillota</taxon>
        <taxon>Bacilli</taxon>
        <taxon>Bacillales</taxon>
        <taxon>Alicyclobacillaceae</taxon>
        <taxon>Alicyclobacillus</taxon>
    </lineage>
</organism>
<name>A0A0N8PPA2_9BACL</name>
<reference evidence="1 2" key="1">
    <citation type="submission" date="2015-09" db="EMBL/GenBank/DDBJ databases">
        <title>Draft genome sequence of Alicyclobacillus ferrooxydans DSM 22381.</title>
        <authorList>
            <person name="Hemp J."/>
        </authorList>
    </citation>
    <scope>NUCLEOTIDE SEQUENCE [LARGE SCALE GENOMIC DNA]</scope>
    <source>
        <strain evidence="1 2">TC-34</strain>
    </source>
</reference>
<sequence length="77" mass="8378">MKFTKHTAAMTMVAMTVTMSCSLTVHPIDAVIPSDTSAVGTGLMKLDEILLMTPLWRNISLQFTVDFHPQGTSVNVP</sequence>
<comment type="caution">
    <text evidence="1">The sequence shown here is derived from an EMBL/GenBank/DDBJ whole genome shotgun (WGS) entry which is preliminary data.</text>
</comment>
<proteinExistence type="predicted"/>
<protein>
    <submittedName>
        <fullName evidence="1">Uncharacterized protein</fullName>
    </submittedName>
</protein>
<dbReference type="EMBL" id="LJCO01000045">
    <property type="protein sequence ID" value="KPV43757.1"/>
    <property type="molecule type" value="Genomic_DNA"/>
</dbReference>
<dbReference type="Proteomes" id="UP000050482">
    <property type="component" value="Unassembled WGS sequence"/>
</dbReference>
<dbReference type="AlphaFoldDB" id="A0A0N8PPA2"/>
<dbReference type="PATRIC" id="fig|471514.4.peg.5089"/>
<evidence type="ECO:0000313" key="2">
    <source>
        <dbReference type="Proteomes" id="UP000050482"/>
    </source>
</evidence>